<evidence type="ECO:0000256" key="2">
    <source>
        <dbReference type="ARBA" id="ARBA00022723"/>
    </source>
</evidence>
<dbReference type="Gene3D" id="3.40.630.10">
    <property type="entry name" value="Zn peptidases"/>
    <property type="match status" value="1"/>
</dbReference>
<reference evidence="6" key="1">
    <citation type="submission" date="2022-01" db="EMBL/GenBank/DDBJ databases">
        <authorList>
            <person name="Wang Y."/>
        </authorList>
    </citation>
    <scope>NUCLEOTIDE SEQUENCE</scope>
    <source>
        <strain evidence="6">WB101</strain>
    </source>
</reference>
<evidence type="ECO:0000259" key="5">
    <source>
        <dbReference type="Pfam" id="PF24827"/>
    </source>
</evidence>
<keyword evidence="7" id="KW-1185">Reference proteome</keyword>
<evidence type="ECO:0000256" key="3">
    <source>
        <dbReference type="ARBA" id="ARBA00022801"/>
    </source>
</evidence>
<proteinExistence type="predicted"/>
<dbReference type="PANTHER" id="PTHR15162:SF7">
    <property type="entry name" value="SUCCINYLGLUTAMATE DESUCCINYLASE"/>
    <property type="match status" value="1"/>
</dbReference>
<feature type="domain" description="Succinylglutamate desuccinylase/Aspartoacylase catalytic" evidence="5">
    <location>
        <begin position="27"/>
        <end position="199"/>
    </location>
</feature>
<protein>
    <submittedName>
        <fullName evidence="6">Succinylglutamate desuccinylase/aspartoacylase family protein</fullName>
    </submittedName>
</protein>
<accession>A0ABS9KAZ3</accession>
<dbReference type="Proteomes" id="UP001165366">
    <property type="component" value="Unassembled WGS sequence"/>
</dbReference>
<keyword evidence="4" id="KW-0862">Zinc</keyword>
<keyword evidence="2" id="KW-0479">Metal-binding</keyword>
<sequence>MQKTKTKNKEPKKIKRIRWAKTGYQEGPVIVFFVGIHGNEPAGIHAVDHVAQQLSGHEINGSAYAITGNIEAVKLGVRFLDTDLNRLWERFNTNQDFSIRKAENRPVEYVESLEIKKAIDHIIEKHSGSASEFIFIDLHTTSSQSCAFILLNDTLPNRNLAREFPVPQILGIEENIKGTLLSYINNLGFKAIGFEAGAHRAIESVERCQAFIWLVLHRLGLHRLTEKKVLLNEDILRNSNGVPDTYYEVIHHKIVEDPKKFEMISGFKNFNQVEKETPLAYENDQLIKAPVSGRIFMPLYQKVGHDGFLIVREVPQFWLTLSGVLRQSFFHDLLKYLPGVSKLSDNSFEVDTNTARFLVKDIFHLLGYRVTQKDENTLICYRR</sequence>
<reference evidence="6" key="2">
    <citation type="submission" date="2024-05" db="EMBL/GenBank/DDBJ databases">
        <title>Rhodohalobacter halophilus gen. nov., sp. nov., a moderately halophilic member of the family Balneolaceae.</title>
        <authorList>
            <person name="Xia J."/>
        </authorList>
    </citation>
    <scope>NUCLEOTIDE SEQUENCE</scope>
    <source>
        <strain evidence="6">WB101</strain>
    </source>
</reference>
<name>A0ABS9KAZ3_9BACT</name>
<dbReference type="EMBL" id="JAKLWS010000004">
    <property type="protein sequence ID" value="MCG2588000.1"/>
    <property type="molecule type" value="Genomic_DNA"/>
</dbReference>
<evidence type="ECO:0000313" key="6">
    <source>
        <dbReference type="EMBL" id="MCG2588000.1"/>
    </source>
</evidence>
<keyword evidence="3" id="KW-0378">Hydrolase</keyword>
<comment type="cofactor">
    <cofactor evidence="1">
        <name>Zn(2+)</name>
        <dbReference type="ChEBI" id="CHEBI:29105"/>
    </cofactor>
</comment>
<dbReference type="SUPFAM" id="SSF53187">
    <property type="entry name" value="Zn-dependent exopeptidases"/>
    <property type="match status" value="1"/>
</dbReference>
<organism evidence="6 7">
    <name type="scientific">Rhodohalobacter sulfatireducens</name>
    <dbReference type="NCBI Taxonomy" id="2911366"/>
    <lineage>
        <taxon>Bacteria</taxon>
        <taxon>Pseudomonadati</taxon>
        <taxon>Balneolota</taxon>
        <taxon>Balneolia</taxon>
        <taxon>Balneolales</taxon>
        <taxon>Balneolaceae</taxon>
        <taxon>Rhodohalobacter</taxon>
    </lineage>
</organism>
<dbReference type="PANTHER" id="PTHR15162">
    <property type="entry name" value="ASPARTOACYLASE"/>
    <property type="match status" value="1"/>
</dbReference>
<evidence type="ECO:0000256" key="4">
    <source>
        <dbReference type="ARBA" id="ARBA00022833"/>
    </source>
</evidence>
<dbReference type="InterPro" id="IPR055438">
    <property type="entry name" value="AstE_AspA_cat"/>
</dbReference>
<dbReference type="InterPro" id="IPR050178">
    <property type="entry name" value="AspA/AstE_fam"/>
</dbReference>
<gene>
    <name evidence="6" type="ORF">L6773_05455</name>
</gene>
<dbReference type="Pfam" id="PF24827">
    <property type="entry name" value="AstE_AspA_cat"/>
    <property type="match status" value="1"/>
</dbReference>
<evidence type="ECO:0000313" key="7">
    <source>
        <dbReference type="Proteomes" id="UP001165366"/>
    </source>
</evidence>
<dbReference type="RefSeq" id="WP_237852844.1">
    <property type="nucleotide sequence ID" value="NZ_JAKLWS010000004.1"/>
</dbReference>
<comment type="caution">
    <text evidence="6">The sequence shown here is derived from an EMBL/GenBank/DDBJ whole genome shotgun (WGS) entry which is preliminary data.</text>
</comment>
<evidence type="ECO:0000256" key="1">
    <source>
        <dbReference type="ARBA" id="ARBA00001947"/>
    </source>
</evidence>